<dbReference type="Proteomes" id="UP000000933">
    <property type="component" value="Chromosome"/>
</dbReference>
<feature type="binding site" description="in other chain" evidence="14">
    <location>
        <position position="259"/>
    </location>
    <ligand>
        <name>substrate</name>
        <note>ligand shared between dimeric partners</note>
    </ligand>
</feature>
<dbReference type="InterPro" id="IPR012828">
    <property type="entry name" value="PFKA_ATP_prok"/>
</dbReference>
<dbReference type="GO" id="GO:0061621">
    <property type="term" value="P:canonical glycolysis"/>
    <property type="evidence" value="ECO:0007669"/>
    <property type="project" value="TreeGrafter"/>
</dbReference>
<evidence type="ECO:0000256" key="7">
    <source>
        <dbReference type="ARBA" id="ARBA00022723"/>
    </source>
</evidence>
<dbReference type="AlphaFoldDB" id="D5H7C0"/>
<keyword evidence="12 14" id="KW-0324">Glycolysis</keyword>
<dbReference type="InterPro" id="IPR015912">
    <property type="entry name" value="Phosphofructokinase_CS"/>
</dbReference>
<dbReference type="NCBIfam" id="NF002872">
    <property type="entry name" value="PRK03202.1"/>
    <property type="match status" value="1"/>
</dbReference>
<evidence type="ECO:0000256" key="3">
    <source>
        <dbReference type="ARBA" id="ARBA00004679"/>
    </source>
</evidence>
<proteinExistence type="inferred from homology"/>
<comment type="activity regulation">
    <text evidence="14">Allosterically activated by ADP and other diphosphonucleosides, and allosterically inhibited by phosphoenolpyruvate.</text>
</comment>
<dbReference type="PANTHER" id="PTHR13697">
    <property type="entry name" value="PHOSPHOFRUCTOKINASE"/>
    <property type="match status" value="1"/>
</dbReference>
<evidence type="ECO:0000256" key="6">
    <source>
        <dbReference type="ARBA" id="ARBA00022679"/>
    </source>
</evidence>
<comment type="caution">
    <text evidence="14">Lacks conserved residue(s) required for the propagation of feature annotation.</text>
</comment>
<keyword evidence="5 14" id="KW-0021">Allosteric enzyme</keyword>
<feature type="binding site" description="in other chain" evidence="14">
    <location>
        <begin position="222"/>
        <end position="224"/>
    </location>
    <ligand>
        <name>ADP</name>
        <dbReference type="ChEBI" id="CHEBI:456216"/>
        <note>allosteric activator; ligand shared between dimeric partners</note>
    </ligand>
</feature>
<sequence>MVWWWRALGPSGEGQPGPLPSSLFPVIDPSRPTMQDIECLGVYTSGGDAPGMNACLRAVVRTAIANDIAVMGIRRGYEGMIEADFVEMERRSVSNILQSGGTILKSARSEAFRTEEGRRAAANSLRENGIDALVAIGGDGTFRGASKLYDEHGLGVVGCPGTIDNDLYGTDQTIGYDTALNTAIDNIDRIRDTADAHNRLFLVEVMGRDAGFIALNSGIGGGAELILIPETITEMDMVKERILSLMTAQRRSTIVVVAEGDELGGAQGIERALRDDAAFSDIELRSTILGHTQRGGAPTASDRVLASRLGVAAVESLMDGHSDVMVGMTNNEIKLTPLRNVYGRRKSIDYDLLKLTQILS</sequence>
<feature type="binding site" description="in other chain" evidence="14">
    <location>
        <begin position="206"/>
        <end position="208"/>
    </location>
    <ligand>
        <name>substrate</name>
        <note>ligand shared between dimeric partners</note>
    </ligand>
</feature>
<evidence type="ECO:0000256" key="9">
    <source>
        <dbReference type="ARBA" id="ARBA00022777"/>
    </source>
</evidence>
<dbReference type="GO" id="GO:0006002">
    <property type="term" value="P:fructose 6-phosphate metabolic process"/>
    <property type="evidence" value="ECO:0007669"/>
    <property type="project" value="UniProtKB-UniRule"/>
</dbReference>
<feature type="binding site" evidence="14">
    <location>
        <position position="199"/>
    </location>
    <ligand>
        <name>substrate</name>
        <note>ligand shared between dimeric partners</note>
    </ligand>
</feature>
<reference evidence="17" key="2">
    <citation type="submission" date="2010-04" db="EMBL/GenBank/DDBJ databases">
        <title>Genome sequence of Salinibacter ruber M8.</title>
        <authorList>
            <consortium name="Genoscope"/>
        </authorList>
    </citation>
    <scope>NUCLEOTIDE SEQUENCE [LARGE SCALE GENOMIC DNA]</scope>
    <source>
        <strain evidence="17">M8</strain>
    </source>
</reference>
<keyword evidence="7 14" id="KW-0479">Metal-binding</keyword>
<dbReference type="GO" id="GO:0048029">
    <property type="term" value="F:monosaccharide binding"/>
    <property type="evidence" value="ECO:0007669"/>
    <property type="project" value="TreeGrafter"/>
</dbReference>
<evidence type="ECO:0000256" key="2">
    <source>
        <dbReference type="ARBA" id="ARBA00004496"/>
    </source>
</evidence>
<comment type="catalytic activity">
    <reaction evidence="13 14">
        <text>beta-D-fructose 6-phosphate + ATP = beta-D-fructose 1,6-bisphosphate + ADP + H(+)</text>
        <dbReference type="Rhea" id="RHEA:16109"/>
        <dbReference type="ChEBI" id="CHEBI:15378"/>
        <dbReference type="ChEBI" id="CHEBI:30616"/>
        <dbReference type="ChEBI" id="CHEBI:32966"/>
        <dbReference type="ChEBI" id="CHEBI:57634"/>
        <dbReference type="ChEBI" id="CHEBI:456216"/>
        <dbReference type="EC" id="2.7.1.11"/>
    </reaction>
</comment>
<feature type="binding site" evidence="14">
    <location>
        <begin position="138"/>
        <end position="141"/>
    </location>
    <ligand>
        <name>ATP</name>
        <dbReference type="ChEBI" id="CHEBI:30616"/>
    </ligand>
</feature>
<accession>D5H7C0</accession>
<feature type="domain" description="Phosphofructokinase" evidence="15">
    <location>
        <begin position="40"/>
        <end position="316"/>
    </location>
</feature>
<dbReference type="Gene3D" id="3.40.50.460">
    <property type="entry name" value="Phosphofructokinase domain"/>
    <property type="match status" value="1"/>
</dbReference>
<dbReference type="SUPFAM" id="SSF53784">
    <property type="entry name" value="Phosphofructokinase"/>
    <property type="match status" value="1"/>
</dbReference>
<feature type="binding site" description="in other chain" evidence="14">
    <location>
        <begin position="291"/>
        <end position="294"/>
    </location>
    <ligand>
        <name>substrate</name>
        <note>ligand shared between dimeric partners</note>
    </ligand>
</feature>
<dbReference type="NCBIfam" id="TIGR02482">
    <property type="entry name" value="PFKA_ATP"/>
    <property type="match status" value="1"/>
</dbReference>
<comment type="function">
    <text evidence="14">Catalyzes the phosphorylation of D-fructose 6-phosphate to fructose 1,6-bisphosphate by ATP, the first committing step of glycolysis.</text>
</comment>
<comment type="similarity">
    <text evidence="14">Belongs to the phosphofructokinase type A (PFKA) family. ATP-dependent PFK group I subfamily. Prokaryotic clade 'B1' sub-subfamily.</text>
</comment>
<organism evidence="16 17">
    <name type="scientific">Salinibacter ruber (strain M8)</name>
    <dbReference type="NCBI Taxonomy" id="761659"/>
    <lineage>
        <taxon>Bacteria</taxon>
        <taxon>Pseudomonadati</taxon>
        <taxon>Rhodothermota</taxon>
        <taxon>Rhodothermia</taxon>
        <taxon>Rhodothermales</taxon>
        <taxon>Salinibacteraceae</taxon>
        <taxon>Salinibacter</taxon>
    </lineage>
</organism>
<dbReference type="UniPathway" id="UPA00109">
    <property type="reaction ID" value="UER00182"/>
</dbReference>
<feature type="binding site" evidence="14">
    <location>
        <position position="285"/>
    </location>
    <ligand>
        <name>substrate</name>
        <note>ligand shared between dimeric partners</note>
    </ligand>
</feature>
<dbReference type="EMBL" id="FP565814">
    <property type="protein sequence ID" value="CBH23925.1"/>
    <property type="molecule type" value="Genomic_DNA"/>
</dbReference>
<dbReference type="GO" id="GO:0016208">
    <property type="term" value="F:AMP binding"/>
    <property type="evidence" value="ECO:0007669"/>
    <property type="project" value="TreeGrafter"/>
</dbReference>
<protein>
    <recommendedName>
        <fullName evidence="14">ATP-dependent 6-phosphofructokinase</fullName>
        <shortName evidence="14">ATP-PFK</shortName>
        <shortName evidence="14">Phosphofructokinase</shortName>
        <ecNumber evidence="14">2.7.1.11</ecNumber>
    </recommendedName>
    <alternativeName>
        <fullName evidence="14">Phosphohexokinase</fullName>
    </alternativeName>
</protein>
<dbReference type="GO" id="GO:0046872">
    <property type="term" value="F:metal ion binding"/>
    <property type="evidence" value="ECO:0007669"/>
    <property type="project" value="UniProtKB-KW"/>
</dbReference>
<dbReference type="InterPro" id="IPR012003">
    <property type="entry name" value="ATP_PFK_prok-type"/>
</dbReference>
<dbReference type="PRINTS" id="PR00476">
    <property type="entry name" value="PHFRCTKINASE"/>
</dbReference>
<keyword evidence="4 14" id="KW-0963">Cytoplasm</keyword>
<evidence type="ECO:0000313" key="16">
    <source>
        <dbReference type="EMBL" id="CBH23925.1"/>
    </source>
</evidence>
<dbReference type="PIRSF" id="PIRSF000532">
    <property type="entry name" value="ATP_PFK_prok"/>
    <property type="match status" value="1"/>
</dbReference>
<dbReference type="GO" id="GO:0005524">
    <property type="term" value="F:ATP binding"/>
    <property type="evidence" value="ECO:0007669"/>
    <property type="project" value="UniProtKB-UniRule"/>
</dbReference>
<evidence type="ECO:0000256" key="11">
    <source>
        <dbReference type="ARBA" id="ARBA00022842"/>
    </source>
</evidence>
<reference evidence="16 17" key="1">
    <citation type="journal article" date="2010" name="ISME J.">
        <title>Fine-scale evolution: genomic, phenotypic and ecological differentiation in two coexisting Salinibacter ruber strains.</title>
        <authorList>
            <person name="Pena A."/>
            <person name="Teeling H."/>
            <person name="Huerta-Cepas J."/>
            <person name="Santos F."/>
            <person name="Yarza P."/>
            <person name="Brito-Echeverria J."/>
            <person name="Lucio M."/>
            <person name="Schmitt-Kopplin P."/>
            <person name="Meseguer I."/>
            <person name="Schenowitz C."/>
            <person name="Dossat C."/>
            <person name="Barbe V."/>
            <person name="Dopazo J."/>
            <person name="Rossello-Mora R."/>
            <person name="Schuler M."/>
            <person name="Glockner F.O."/>
            <person name="Amann R."/>
            <person name="Gabaldon T."/>
            <person name="Anton J."/>
        </authorList>
    </citation>
    <scope>NUCLEOTIDE SEQUENCE [LARGE SCALE GENOMIC DNA]</scope>
    <source>
        <strain evidence="16 17">M8</strain>
    </source>
</reference>
<feature type="active site" description="Proton acceptor" evidence="14">
    <location>
        <position position="164"/>
    </location>
</feature>
<keyword evidence="9 14" id="KW-0418">Kinase</keyword>
<feature type="binding site" evidence="14">
    <location>
        <begin position="57"/>
        <end position="61"/>
    </location>
    <ligand>
        <name>ADP</name>
        <dbReference type="ChEBI" id="CHEBI:456216"/>
        <note>allosteric activator; ligand shared between dimeric partners</note>
    </ligand>
</feature>
<evidence type="ECO:0000256" key="1">
    <source>
        <dbReference type="ARBA" id="ARBA00001946"/>
    </source>
</evidence>
<dbReference type="GO" id="GO:0070095">
    <property type="term" value="F:fructose-6-phosphate binding"/>
    <property type="evidence" value="ECO:0007669"/>
    <property type="project" value="TreeGrafter"/>
</dbReference>
<evidence type="ECO:0000256" key="10">
    <source>
        <dbReference type="ARBA" id="ARBA00022840"/>
    </source>
</evidence>
<dbReference type="HOGENOM" id="CLU_020655_0_1_10"/>
<evidence type="ECO:0000256" key="14">
    <source>
        <dbReference type="HAMAP-Rule" id="MF_00339"/>
    </source>
</evidence>
<dbReference type="Pfam" id="PF00365">
    <property type="entry name" value="PFK"/>
    <property type="match status" value="1"/>
</dbReference>
<dbReference type="EC" id="2.7.1.11" evidence="14"/>
<feature type="binding site" description="in other chain" evidence="14">
    <location>
        <position position="191"/>
    </location>
    <ligand>
        <name>ADP</name>
        <dbReference type="ChEBI" id="CHEBI:456216"/>
        <note>allosteric activator; ligand shared between dimeric partners</note>
    </ligand>
</feature>
<evidence type="ECO:0000259" key="15">
    <source>
        <dbReference type="Pfam" id="PF00365"/>
    </source>
</evidence>
<evidence type="ECO:0000256" key="4">
    <source>
        <dbReference type="ARBA" id="ARBA00022490"/>
    </source>
</evidence>
<feature type="binding site" evidence="14">
    <location>
        <position position="47"/>
    </location>
    <ligand>
        <name>ATP</name>
        <dbReference type="ChEBI" id="CHEBI:30616"/>
    </ligand>
</feature>
<dbReference type="Gene3D" id="3.40.50.450">
    <property type="match status" value="1"/>
</dbReference>
<dbReference type="InterPro" id="IPR000023">
    <property type="entry name" value="Phosphofructokinase_dom"/>
</dbReference>
<evidence type="ECO:0000313" key="17">
    <source>
        <dbReference type="Proteomes" id="UP000000933"/>
    </source>
</evidence>
<comment type="subunit">
    <text evidence="14">Homotetramer.</text>
</comment>
<keyword evidence="8 14" id="KW-0547">Nucleotide-binding</keyword>
<dbReference type="KEGG" id="srm:SRM_01004"/>
<gene>
    <name evidence="14 16" type="primary">pfkA</name>
    <name evidence="16" type="ordered locus">SRM_01004</name>
</gene>
<feature type="binding site" description="in other chain" evidence="14">
    <location>
        <begin position="162"/>
        <end position="164"/>
    </location>
    <ligand>
        <name>substrate</name>
        <note>ligand shared between dimeric partners</note>
    </ligand>
</feature>
<comment type="subcellular location">
    <subcellularLocation>
        <location evidence="2 14">Cytoplasm</location>
    </subcellularLocation>
</comment>
<evidence type="ECO:0000256" key="13">
    <source>
        <dbReference type="ARBA" id="ARBA00048070"/>
    </source>
</evidence>
<keyword evidence="6 14" id="KW-0808">Transferase</keyword>
<comment type="pathway">
    <text evidence="3 14">Carbohydrate degradation; glycolysis; D-glyceraldehyde 3-phosphate and glycerone phosphate from D-glucose: step 3/4.</text>
</comment>
<dbReference type="GO" id="GO:0003872">
    <property type="term" value="F:6-phosphofructokinase activity"/>
    <property type="evidence" value="ECO:0007669"/>
    <property type="project" value="UniProtKB-UniRule"/>
</dbReference>
<evidence type="ECO:0000256" key="8">
    <source>
        <dbReference type="ARBA" id="ARBA00022741"/>
    </source>
</evidence>
<dbReference type="GO" id="GO:0005945">
    <property type="term" value="C:6-phosphofructokinase complex"/>
    <property type="evidence" value="ECO:0007669"/>
    <property type="project" value="TreeGrafter"/>
</dbReference>
<dbReference type="PANTHER" id="PTHR13697:SF4">
    <property type="entry name" value="ATP-DEPENDENT 6-PHOSPHOFRUCTOKINASE"/>
    <property type="match status" value="1"/>
</dbReference>
<dbReference type="GO" id="GO:0042802">
    <property type="term" value="F:identical protein binding"/>
    <property type="evidence" value="ECO:0007669"/>
    <property type="project" value="TreeGrafter"/>
</dbReference>
<dbReference type="FunFam" id="3.40.50.460:FF:000002">
    <property type="entry name" value="ATP-dependent 6-phosphofructokinase"/>
    <property type="match status" value="1"/>
</dbReference>
<evidence type="ECO:0000256" key="5">
    <source>
        <dbReference type="ARBA" id="ARBA00022533"/>
    </source>
</evidence>
<evidence type="ECO:0000256" key="12">
    <source>
        <dbReference type="ARBA" id="ARBA00023152"/>
    </source>
</evidence>
<dbReference type="PATRIC" id="fig|761659.10.peg.1114"/>
<name>D5H7C0_SALRM</name>
<dbReference type="InterPro" id="IPR035966">
    <property type="entry name" value="PKF_sf"/>
</dbReference>
<dbReference type="GO" id="GO:0030388">
    <property type="term" value="P:fructose 1,6-bisphosphate metabolic process"/>
    <property type="evidence" value="ECO:0007669"/>
    <property type="project" value="TreeGrafter"/>
</dbReference>
<keyword evidence="11 14" id="KW-0460">Magnesium</keyword>
<dbReference type="InterPro" id="IPR022953">
    <property type="entry name" value="ATP_PFK"/>
</dbReference>
<dbReference type="PROSITE" id="PS00433">
    <property type="entry name" value="PHOSPHOFRUCTOKINASE"/>
    <property type="match status" value="1"/>
</dbReference>
<keyword evidence="10 14" id="KW-0067">ATP-binding</keyword>
<comment type="cofactor">
    <cofactor evidence="1 14">
        <name>Mg(2+)</name>
        <dbReference type="ChEBI" id="CHEBI:18420"/>
    </cofactor>
</comment>
<feature type="binding site" evidence="14">
    <location>
        <begin position="108"/>
        <end position="109"/>
    </location>
    <ligand>
        <name>ATP</name>
        <dbReference type="ChEBI" id="CHEBI:30616"/>
    </ligand>
</feature>
<feature type="binding site" evidence="14">
    <location>
        <position position="139"/>
    </location>
    <ligand>
        <name>Mg(2+)</name>
        <dbReference type="ChEBI" id="CHEBI:18420"/>
        <note>catalytic</note>
    </ligand>
</feature>
<dbReference type="HAMAP" id="MF_00339">
    <property type="entry name" value="Phosphofructokinase_I_B1"/>
    <property type="match status" value="1"/>
</dbReference>